<keyword evidence="9" id="KW-1185">Reference proteome</keyword>
<dbReference type="PANTHER" id="PTHR33941">
    <property type="entry name" value="PROPANEDIOL UTILIZATION PROTEIN PDUA"/>
    <property type="match status" value="1"/>
</dbReference>
<dbReference type="EMBL" id="JADEWZ010000020">
    <property type="protein sequence ID" value="MBE9117067.1"/>
    <property type="molecule type" value="Genomic_DNA"/>
</dbReference>
<sequence>MPDAVGVVETLGFPSILATADAMVKAAAVTVVYCDKAESGRFLVAIRGHVAEVKRAQEAGIEAAENVYGGEVITHYIVPNPPQNVVSVLPLEYTEQADPFR</sequence>
<keyword evidence="1 6" id="KW-0602">Photosynthesis</keyword>
<dbReference type="HAMAP" id="MF_00854">
    <property type="entry name" value="CcmK"/>
    <property type="match status" value="1"/>
</dbReference>
<comment type="subunit">
    <text evidence="6">Homohexamer. Interacts with CcmN and CcmO in the carboxysome.</text>
</comment>
<evidence type="ECO:0000256" key="6">
    <source>
        <dbReference type="HAMAP-Rule" id="MF_00854"/>
    </source>
</evidence>
<evidence type="ECO:0000259" key="7">
    <source>
        <dbReference type="PROSITE" id="PS51930"/>
    </source>
</evidence>
<evidence type="ECO:0000256" key="1">
    <source>
        <dbReference type="ARBA" id="ARBA00022531"/>
    </source>
</evidence>
<evidence type="ECO:0000313" key="8">
    <source>
        <dbReference type="EMBL" id="MBE9117067.1"/>
    </source>
</evidence>
<dbReference type="RefSeq" id="WP_194030159.1">
    <property type="nucleotide sequence ID" value="NZ_JADEWZ010000020.1"/>
</dbReference>
<evidence type="ECO:0000256" key="3">
    <source>
        <dbReference type="ARBA" id="ARBA00023587"/>
    </source>
</evidence>
<dbReference type="CDD" id="cd07057">
    <property type="entry name" value="BMC_CcmK"/>
    <property type="match status" value="1"/>
</dbReference>
<dbReference type="SUPFAM" id="SSF143414">
    <property type="entry name" value="CcmK-like"/>
    <property type="match status" value="1"/>
</dbReference>
<comment type="caution">
    <text evidence="8">The sequence shown here is derived from an EMBL/GenBank/DDBJ whole genome shotgun (WGS) entry which is preliminary data.</text>
</comment>
<comment type="function">
    <text evidence="6">One of the shell proteins of the carboxysome, a polyhedral inclusion where RuBisCO (ribulose bisphosphate carboxylase, rbcL-rbcS) is sequestered. Assembles into hexamers which make sheets that form the facets of the polyhedral carboxysome. The hexamer central pore probably regulates metabolite flux.</text>
</comment>
<keyword evidence="4 6" id="KW-1282">Carboxysome</keyword>
<dbReference type="Proteomes" id="UP000654482">
    <property type="component" value="Unassembled WGS sequence"/>
</dbReference>
<dbReference type="InterPro" id="IPR037233">
    <property type="entry name" value="CcmK-like_sf"/>
</dbReference>
<dbReference type="InterPro" id="IPR000249">
    <property type="entry name" value="BMC_dom"/>
</dbReference>
<dbReference type="InterPro" id="IPR044872">
    <property type="entry name" value="CcmK/CsoS1_BMC"/>
</dbReference>
<comment type="domain">
    <text evidence="6">The tight homohexamer forms a small pore which is positively charged.</text>
</comment>
<keyword evidence="2 6" id="KW-0120">Carbon dioxide fixation</keyword>
<feature type="domain" description="BMC" evidence="7">
    <location>
        <begin position="4"/>
        <end position="90"/>
    </location>
</feature>
<evidence type="ECO:0000256" key="4">
    <source>
        <dbReference type="ARBA" id="ARBA00023669"/>
    </source>
</evidence>
<dbReference type="SMART" id="SM00877">
    <property type="entry name" value="BMC"/>
    <property type="match status" value="1"/>
</dbReference>
<dbReference type="InterPro" id="IPR020808">
    <property type="entry name" value="Bact_microcomp_CS"/>
</dbReference>
<dbReference type="AlphaFoldDB" id="A0A8J7DXC0"/>
<proteinExistence type="inferred from homology"/>
<dbReference type="PROSITE" id="PS01139">
    <property type="entry name" value="BMC_1"/>
    <property type="match status" value="1"/>
</dbReference>
<dbReference type="PROSITE" id="PS51930">
    <property type="entry name" value="BMC_2"/>
    <property type="match status" value="1"/>
</dbReference>
<dbReference type="InterPro" id="IPR046380">
    <property type="entry name" value="CcmK"/>
</dbReference>
<dbReference type="Gene3D" id="3.30.70.1710">
    <property type="match status" value="1"/>
</dbReference>
<evidence type="ECO:0000256" key="5">
    <source>
        <dbReference type="ARBA" id="ARBA00024446"/>
    </source>
</evidence>
<comment type="similarity">
    <text evidence="6">Belongs to the bacterial microcompartments protein family. CcmK subfamily.</text>
</comment>
<dbReference type="GO" id="GO:0015979">
    <property type="term" value="P:photosynthesis"/>
    <property type="evidence" value="ECO:0007669"/>
    <property type="project" value="UniProtKB-KW"/>
</dbReference>
<reference evidence="8" key="1">
    <citation type="submission" date="2020-10" db="EMBL/GenBank/DDBJ databases">
        <authorList>
            <person name="Castelo-Branco R."/>
            <person name="Eusebio N."/>
            <person name="Adriana R."/>
            <person name="Vieira A."/>
            <person name="Brugerolle De Fraissinette N."/>
            <person name="Rezende De Castro R."/>
            <person name="Schneider M.P."/>
            <person name="Vasconcelos V."/>
            <person name="Leao P.N."/>
        </authorList>
    </citation>
    <scope>NUCLEOTIDE SEQUENCE</scope>
    <source>
        <strain evidence="8">LEGE 07157</strain>
    </source>
</reference>
<keyword evidence="5" id="KW-1283">Bacterial microcompartment</keyword>
<dbReference type="GO" id="GO:0015977">
    <property type="term" value="P:carbon fixation"/>
    <property type="evidence" value="ECO:0007669"/>
    <property type="project" value="UniProtKB-UniRule"/>
</dbReference>
<name>A0A8J7DXC0_9CYAN</name>
<dbReference type="PANTHER" id="PTHR33941:SF13">
    <property type="entry name" value="CARBOXYSOME SHELL PROTEIN CCMK4"/>
    <property type="match status" value="1"/>
</dbReference>
<accession>A0A8J7DXC0</accession>
<gene>
    <name evidence="6" type="primary">ccmK</name>
    <name evidence="8" type="ORF">IQ249_14290</name>
</gene>
<comment type="subcellular location">
    <subcellularLocation>
        <location evidence="3 6">Carboxysome</location>
    </subcellularLocation>
</comment>
<protein>
    <recommendedName>
        <fullName evidence="6">Carboxysome shell protein CcmK</fullName>
    </recommendedName>
    <alternativeName>
        <fullName evidence="6">Carbon dioxide-concentrating mechanism protein CcmK</fullName>
    </alternativeName>
</protein>
<dbReference type="Pfam" id="PF00936">
    <property type="entry name" value="BMC"/>
    <property type="match status" value="1"/>
</dbReference>
<organism evidence="8 9">
    <name type="scientific">Lusitaniella coriacea LEGE 07157</name>
    <dbReference type="NCBI Taxonomy" id="945747"/>
    <lineage>
        <taxon>Bacteria</taxon>
        <taxon>Bacillati</taxon>
        <taxon>Cyanobacteriota</taxon>
        <taxon>Cyanophyceae</taxon>
        <taxon>Spirulinales</taxon>
        <taxon>Lusitaniellaceae</taxon>
        <taxon>Lusitaniella</taxon>
    </lineage>
</organism>
<dbReference type="GO" id="GO:0043886">
    <property type="term" value="F:structural constituent of carboxysome shell"/>
    <property type="evidence" value="ECO:0007669"/>
    <property type="project" value="UniProtKB-UniRule"/>
</dbReference>
<dbReference type="InterPro" id="IPR050575">
    <property type="entry name" value="BMC_shell"/>
</dbReference>
<evidence type="ECO:0000256" key="2">
    <source>
        <dbReference type="ARBA" id="ARBA00023300"/>
    </source>
</evidence>
<dbReference type="GO" id="GO:0031470">
    <property type="term" value="C:carboxysome"/>
    <property type="evidence" value="ECO:0007669"/>
    <property type="project" value="UniProtKB-SubCell"/>
</dbReference>
<evidence type="ECO:0000313" key="9">
    <source>
        <dbReference type="Proteomes" id="UP000654482"/>
    </source>
</evidence>